<gene>
    <name evidence="1" type="ORF">Lupro_07080</name>
</gene>
<reference evidence="2" key="1">
    <citation type="submission" date="2015-12" db="EMBL/GenBank/DDBJ databases">
        <title>Complete genome sequence of Lutibacter profundus strain LP1.</title>
        <authorList>
            <person name="Wissuwa J."/>
            <person name="Le Moine Bauer S."/>
            <person name="Stokke R."/>
            <person name="Dahle H."/>
            <person name="Steen I.H."/>
        </authorList>
    </citation>
    <scope>NUCLEOTIDE SEQUENCE [LARGE SCALE GENOMIC DNA]</scope>
    <source>
        <strain evidence="2">LP1</strain>
    </source>
</reference>
<dbReference type="STRING" id="1622118.Lupro_07080"/>
<organism evidence="1 2">
    <name type="scientific">Lutibacter profundi</name>
    <dbReference type="NCBI Taxonomy" id="1622118"/>
    <lineage>
        <taxon>Bacteria</taxon>
        <taxon>Pseudomonadati</taxon>
        <taxon>Bacteroidota</taxon>
        <taxon>Flavobacteriia</taxon>
        <taxon>Flavobacteriales</taxon>
        <taxon>Flavobacteriaceae</taxon>
        <taxon>Lutibacter</taxon>
    </lineage>
</organism>
<protein>
    <submittedName>
        <fullName evidence="1">Uncharacterized protein</fullName>
    </submittedName>
</protein>
<keyword evidence="2" id="KW-1185">Reference proteome</keyword>
<proteinExistence type="predicted"/>
<name>A0A0X8G6J8_9FLAO</name>
<sequence>MVKVWKITEKSKFVVNASIRVNNPEKALKIMPYSNIGTLDSQLTLKDKPANNKFNIMVTATTGGNSFQKIVSISIGGEKQILVKTTPNNTRILRPNTKQAISCYAKVVDENGKLLPKETKNIKFKPQSDWIDLSDPVIDGEWIAINMGASDPNAIAAVSHPPKSVILSVIMDKVEQGEEILQNDLEIQLLDCKIDTNIDTISLPVSNELTEITFNAFIEDCDGSTPWKFEALYLTNDNKPDKPLSKIELAQLSNTKIQITVTGPILFPSENEKYLIKKLVIKTWQKEEKPLERHLKVIVSKEGLFVESGATKNNTIKFTAKGEYVHELEFGLYVYDEATNDIVVDKLGLQNLDFELIDKDLKLKNINSVLKPKLNFDNYVTTIPHARYILEVPNKFPGFGDYYNLHYRIKVLDAKYNESLEFEKIITLKIQDYGIGEAFPDWQKAYDECKYTILEYVPNSDKQHQLLNMLEKHKFQFDIEGMVAFRKMIWRTARDLMLNKRDGYLALANWYDAVIDTLEWVVWMGDIAFQIVISTYTGAAGGFAASAFKETFLTGVRLVIEGKSIDDFVNEEIESLKQMMYGAAKGSVINTRNIEKVYKGNKLKVWAIYAVVTFSMQYHRSGSIPQAAKDTAKQLRDEAIIRFLHGKVMQESAKLKQKTLKDKEANFKEKQGDSTELTKKGTNDYENVYNPPDVSGYTSGSLKTIQSVANKLKVKIITRPTNAAARKLLKSGKAVAKKMFVKNKTINKLDTYIGAKKDDIGKVGSFKPKLNRAKMKNLSKKQVEKIVKRYKQRSREWINQSEHLIQNSDKLYVKKGVVYDKLSGKPFTGDIDIFDIRGAHGELLTKSQYEKVVKELLKSNISNVEHGAHVKWDWQSIKDSGDRKIAKDIYDKIIGDHTKVEGSKSIAKNIKDYKKEALVEFEPGSSKGVKIKSVLHKG</sequence>
<reference evidence="1 2" key="2">
    <citation type="journal article" date="2016" name="Int. J. Syst. Evol. Microbiol.">
        <title>Lutibacter profundi sp. nov., isolated from a deep-sea hydrothermal system on the Arctic Mid-Ocean Ridge and emended description of the genus Lutibacter.</title>
        <authorList>
            <person name="Le Moine Bauer S."/>
            <person name="Roalkvam I."/>
            <person name="Steen I.H."/>
            <person name="Dahle H."/>
        </authorList>
    </citation>
    <scope>NUCLEOTIDE SEQUENCE [LARGE SCALE GENOMIC DNA]</scope>
    <source>
        <strain evidence="1 2">LP1</strain>
    </source>
</reference>
<dbReference type="SUPFAM" id="SSF81298">
    <property type="entry name" value="Adenylylcyclase toxin (the edema factor)"/>
    <property type="match status" value="1"/>
</dbReference>
<dbReference type="InterPro" id="IPR035099">
    <property type="entry name" value="Anthrax_toxin_C-terminal"/>
</dbReference>
<accession>A0A0X8G6J8</accession>
<dbReference type="EMBL" id="CP013355">
    <property type="protein sequence ID" value="AMC11023.1"/>
    <property type="molecule type" value="Genomic_DNA"/>
</dbReference>
<dbReference type="KEGG" id="lut:Lupro_07080"/>
<evidence type="ECO:0000313" key="2">
    <source>
        <dbReference type="Proteomes" id="UP000059672"/>
    </source>
</evidence>
<evidence type="ECO:0000313" key="1">
    <source>
        <dbReference type="EMBL" id="AMC11023.1"/>
    </source>
</evidence>
<dbReference type="Proteomes" id="UP000059672">
    <property type="component" value="Chromosome"/>
</dbReference>
<dbReference type="AlphaFoldDB" id="A0A0X8G6J8"/>